<reference evidence="1" key="1">
    <citation type="submission" date="2019-08" db="EMBL/GenBank/DDBJ databases">
        <authorList>
            <person name="Kucharzyk K."/>
            <person name="Murdoch R.W."/>
            <person name="Higgins S."/>
            <person name="Loffler F."/>
        </authorList>
    </citation>
    <scope>NUCLEOTIDE SEQUENCE</scope>
</reference>
<proteinExistence type="predicted"/>
<dbReference type="AlphaFoldDB" id="A0A644Z0D1"/>
<sequence length="48" mass="5092">MRVGTQGAVHGVDTRRAVLAEVVGIVAHQMRLAACTADHLIAGRAQQR</sequence>
<evidence type="ECO:0000313" key="1">
    <source>
        <dbReference type="EMBL" id="MPM34286.1"/>
    </source>
</evidence>
<accession>A0A644Z0D1</accession>
<name>A0A644Z0D1_9ZZZZ</name>
<organism evidence="1">
    <name type="scientific">bioreactor metagenome</name>
    <dbReference type="NCBI Taxonomy" id="1076179"/>
    <lineage>
        <taxon>unclassified sequences</taxon>
        <taxon>metagenomes</taxon>
        <taxon>ecological metagenomes</taxon>
    </lineage>
</organism>
<protein>
    <submittedName>
        <fullName evidence="1">Uncharacterized protein</fullName>
    </submittedName>
</protein>
<dbReference type="EMBL" id="VSSQ01006927">
    <property type="protein sequence ID" value="MPM34286.1"/>
    <property type="molecule type" value="Genomic_DNA"/>
</dbReference>
<comment type="caution">
    <text evidence="1">The sequence shown here is derived from an EMBL/GenBank/DDBJ whole genome shotgun (WGS) entry which is preliminary data.</text>
</comment>
<gene>
    <name evidence="1" type="ORF">SDC9_80868</name>
</gene>